<dbReference type="Proteomes" id="UP000008385">
    <property type="component" value="Chromosome"/>
</dbReference>
<dbReference type="EMBL" id="CP000245">
    <property type="protein sequence ID" value="AEG91696.1"/>
    <property type="molecule type" value="Genomic_DNA"/>
</dbReference>
<feature type="transmembrane region" description="Helical" evidence="1">
    <location>
        <begin position="67"/>
        <end position="89"/>
    </location>
</feature>
<reference evidence="2 3" key="2">
    <citation type="journal article" date="2011" name="PLoS ONE">
        <title>The Cyst-Dividing Bacterium Ramlibacter tataouinensis TTB310 Genome Reveals a Well-Stocked Toolbox for Adaptation to a Desert Environment.</title>
        <authorList>
            <person name="De Luca G."/>
            <person name="Barakat M."/>
            <person name="Ortet P."/>
            <person name="Fochesato S."/>
            <person name="Jourlin-Castelli C."/>
            <person name="Ansaldi M."/>
            <person name="Py B."/>
            <person name="Fichant G."/>
            <person name="Coutinho P.M."/>
            <person name="Voulhoux R."/>
            <person name="Bastien O."/>
            <person name="Marechal E."/>
            <person name="Henrissat B."/>
            <person name="Quentin Y."/>
            <person name="Noirot P."/>
            <person name="Filloux A."/>
            <person name="Mejean V."/>
            <person name="Dubow M.S."/>
            <person name="Barras F."/>
            <person name="Barbe V."/>
            <person name="Weissenbach J."/>
            <person name="Mihalcescu I."/>
            <person name="Vermeglio A."/>
            <person name="Achouak W."/>
            <person name="Heulin T."/>
        </authorList>
    </citation>
    <scope>NUCLEOTIDE SEQUENCE [LARGE SCALE GENOMIC DNA]</scope>
    <source>
        <strain evidence="3">ATCC BAA-407 / DSM 14655 / LMG 21543 / TTB310</strain>
    </source>
</reference>
<reference evidence="3" key="1">
    <citation type="submission" date="2006-01" db="EMBL/GenBank/DDBJ databases">
        <title>Genome of the cyst-dividing bacterium Ramlibacter tataouinensis.</title>
        <authorList>
            <person name="Barakat M."/>
            <person name="Ortet P."/>
            <person name="De Luca G."/>
            <person name="Jourlin-Castelli C."/>
            <person name="Ansaldi M."/>
            <person name="Py B."/>
            <person name="Fichant G."/>
            <person name="Coutinho P."/>
            <person name="Voulhoux R."/>
            <person name="Bastien O."/>
            <person name="Roy S."/>
            <person name="Marechal E."/>
            <person name="Henrissat B."/>
            <person name="Quentin Y."/>
            <person name="Noirot P."/>
            <person name="Filloux A."/>
            <person name="Mejean V."/>
            <person name="DuBow M."/>
            <person name="Barras F."/>
            <person name="Heulin T."/>
        </authorList>
    </citation>
    <scope>NUCLEOTIDE SEQUENCE [LARGE SCALE GENOMIC DNA]</scope>
    <source>
        <strain evidence="3">ATCC BAA-407 / DSM 14655 / LMG 21543 / TTB310</strain>
    </source>
</reference>
<keyword evidence="1" id="KW-1133">Transmembrane helix</keyword>
<evidence type="ECO:0000313" key="2">
    <source>
        <dbReference type="EMBL" id="AEG91696.1"/>
    </source>
</evidence>
<keyword evidence="3" id="KW-1185">Reference proteome</keyword>
<evidence type="ECO:0000313" key="3">
    <source>
        <dbReference type="Proteomes" id="UP000008385"/>
    </source>
</evidence>
<gene>
    <name evidence="2" type="ordered locus">Rta_06180</name>
</gene>
<keyword evidence="1" id="KW-0472">Membrane</keyword>
<dbReference type="AlphaFoldDB" id="F5XWC6"/>
<dbReference type="KEGG" id="rta:Rta_06180"/>
<dbReference type="RefSeq" id="WP_013899929.1">
    <property type="nucleotide sequence ID" value="NC_015677.1"/>
</dbReference>
<dbReference type="STRING" id="365046.Rta_06180"/>
<protein>
    <submittedName>
        <fullName evidence="2">Candidate multisubunit Na+/H+ antiporter, MnhG subunit</fullName>
    </submittedName>
</protein>
<dbReference type="Pfam" id="PF03334">
    <property type="entry name" value="PhaG_MnhG_YufB"/>
    <property type="match status" value="1"/>
</dbReference>
<name>F5XWC6_RAMTT</name>
<feature type="transmembrane region" description="Helical" evidence="1">
    <location>
        <begin position="37"/>
        <end position="55"/>
    </location>
</feature>
<organism evidence="2 3">
    <name type="scientific">Ramlibacter tataouinensis (strain ATCC BAA-407 / DSM 14655 / LMG 21543 / TTB310)</name>
    <dbReference type="NCBI Taxonomy" id="365046"/>
    <lineage>
        <taxon>Bacteria</taxon>
        <taxon>Pseudomonadati</taxon>
        <taxon>Pseudomonadota</taxon>
        <taxon>Betaproteobacteria</taxon>
        <taxon>Burkholderiales</taxon>
        <taxon>Comamonadaceae</taxon>
        <taxon>Ramlibacter</taxon>
    </lineage>
</organism>
<dbReference type="InterPro" id="IPR005133">
    <property type="entry name" value="PhaG_MnhG_YufB"/>
</dbReference>
<dbReference type="eggNOG" id="COG1320">
    <property type="taxonomic scope" value="Bacteria"/>
</dbReference>
<evidence type="ECO:0000256" key="1">
    <source>
        <dbReference type="SAM" id="Phobius"/>
    </source>
</evidence>
<dbReference type="HOGENOM" id="CLU_121334_1_0_4"/>
<dbReference type="GO" id="GO:0015385">
    <property type="term" value="F:sodium:proton antiporter activity"/>
    <property type="evidence" value="ECO:0007669"/>
    <property type="project" value="TreeGrafter"/>
</dbReference>
<dbReference type="NCBIfam" id="TIGR01300">
    <property type="entry name" value="CPA3_mnhG_phaG"/>
    <property type="match status" value="1"/>
</dbReference>
<sequence>MSILTGVLVLAGALLALAGSVGLLRLKSFYERVHPPTMGSTLGTGLILIACIVHFSGIEGRLVLHHLLIGVFMTVTTPVTYMMLVRAALHRDAAEGRDLLALREQRPTAVEAPPQG</sequence>
<accession>F5XWC6</accession>
<dbReference type="PANTHER" id="PTHR34703:SF1">
    <property type="entry name" value="ANTIPORTER SUBUNIT MNHG2-RELATED"/>
    <property type="match status" value="1"/>
</dbReference>
<keyword evidence="1" id="KW-0812">Transmembrane</keyword>
<dbReference type="OrthoDB" id="9813804at2"/>
<dbReference type="PATRIC" id="fig|365046.3.peg.633"/>
<proteinExistence type="predicted"/>
<dbReference type="PANTHER" id="PTHR34703">
    <property type="entry name" value="ANTIPORTER SUBUNIT MNHG2-RELATED"/>
    <property type="match status" value="1"/>
</dbReference>